<evidence type="ECO:0000313" key="1">
    <source>
        <dbReference type="EMBL" id="MCG5074520.1"/>
    </source>
</evidence>
<gene>
    <name evidence="1" type="ORF">L5014_14285</name>
</gene>
<dbReference type="Proteomes" id="UP001139308">
    <property type="component" value="Unassembled WGS sequence"/>
</dbReference>
<name>A0A9X1RNR2_9BURK</name>
<keyword evidence="2" id="KW-1185">Reference proteome</keyword>
<evidence type="ECO:0000313" key="2">
    <source>
        <dbReference type="Proteomes" id="UP001139308"/>
    </source>
</evidence>
<sequence length="108" mass="12374">MTAITIATTACEPFVTQTTASMQCTLGDDLNLSQTFALLPRVDVVVTATKHVVFQLRKRYRHKNLAKVQKSSTAWQLFFHLNRQIRRLKKFLRPAIFIPLQEMAFAGH</sequence>
<organism evidence="1 2">
    <name type="scientific">Paraburkholderia tagetis</name>
    <dbReference type="NCBI Taxonomy" id="2913261"/>
    <lineage>
        <taxon>Bacteria</taxon>
        <taxon>Pseudomonadati</taxon>
        <taxon>Pseudomonadota</taxon>
        <taxon>Betaproteobacteria</taxon>
        <taxon>Burkholderiales</taxon>
        <taxon>Burkholderiaceae</taxon>
        <taxon>Paraburkholderia</taxon>
    </lineage>
</organism>
<dbReference type="EMBL" id="JAKLJA010000009">
    <property type="protein sequence ID" value="MCG5074520.1"/>
    <property type="molecule type" value="Genomic_DNA"/>
</dbReference>
<dbReference type="AlphaFoldDB" id="A0A9X1RNR2"/>
<proteinExistence type="predicted"/>
<dbReference type="RefSeq" id="WP_238464388.1">
    <property type="nucleotide sequence ID" value="NZ_JAKLJA010000009.1"/>
</dbReference>
<comment type="caution">
    <text evidence="1">The sequence shown here is derived from an EMBL/GenBank/DDBJ whole genome shotgun (WGS) entry which is preliminary data.</text>
</comment>
<protein>
    <submittedName>
        <fullName evidence="1">Uncharacterized protein</fullName>
    </submittedName>
</protein>
<reference evidence="1" key="1">
    <citation type="submission" date="2022-01" db="EMBL/GenBank/DDBJ databases">
        <title>Genome sequence and assembly of Parabukholderia sp. RG36.</title>
        <authorList>
            <person name="Chhetri G."/>
        </authorList>
    </citation>
    <scope>NUCLEOTIDE SEQUENCE</scope>
    <source>
        <strain evidence="1">RG36</strain>
    </source>
</reference>
<accession>A0A9X1RNR2</accession>